<dbReference type="EMBL" id="OZ034826">
    <property type="protein sequence ID" value="CAL1681317.1"/>
    <property type="molecule type" value="Genomic_DNA"/>
</dbReference>
<dbReference type="AlphaFoldDB" id="A0AAV2NN31"/>
<accession>A0AAV2NN31</accession>
<evidence type="ECO:0000313" key="1">
    <source>
        <dbReference type="EMBL" id="CAL1681317.1"/>
    </source>
</evidence>
<reference evidence="1" key="1">
    <citation type="submission" date="2024-04" db="EMBL/GenBank/DDBJ databases">
        <authorList>
            <consortium name="Molecular Ecology Group"/>
        </authorList>
    </citation>
    <scope>NUCLEOTIDE SEQUENCE</scope>
</reference>
<proteinExistence type="predicted"/>
<protein>
    <submittedName>
        <fullName evidence="1">Uncharacterized protein</fullName>
    </submittedName>
</protein>
<sequence>MSDIRESIRNHLQLSGRLEAAAKEVLYEDKNITDVAVNYGLNIEILHRKIMIMEDKRKFFEEKDKFEKAFRAIFSDTVTIADAARIYNLDYTTLKEEFRKFKESNGTYEYDRYPSV</sequence>
<dbReference type="Proteomes" id="UP001497644">
    <property type="component" value="Chromosome 3"/>
</dbReference>
<keyword evidence="2" id="KW-1185">Reference proteome</keyword>
<name>A0AAV2NN31_9HYME</name>
<gene>
    <name evidence="1" type="ORF">LPLAT_LOCUS7366</name>
</gene>
<evidence type="ECO:0000313" key="2">
    <source>
        <dbReference type="Proteomes" id="UP001497644"/>
    </source>
</evidence>
<organism evidence="1 2">
    <name type="scientific">Lasius platythorax</name>
    <dbReference type="NCBI Taxonomy" id="488582"/>
    <lineage>
        <taxon>Eukaryota</taxon>
        <taxon>Metazoa</taxon>
        <taxon>Ecdysozoa</taxon>
        <taxon>Arthropoda</taxon>
        <taxon>Hexapoda</taxon>
        <taxon>Insecta</taxon>
        <taxon>Pterygota</taxon>
        <taxon>Neoptera</taxon>
        <taxon>Endopterygota</taxon>
        <taxon>Hymenoptera</taxon>
        <taxon>Apocrita</taxon>
        <taxon>Aculeata</taxon>
        <taxon>Formicoidea</taxon>
        <taxon>Formicidae</taxon>
        <taxon>Formicinae</taxon>
        <taxon>Lasius</taxon>
        <taxon>Lasius</taxon>
    </lineage>
</organism>